<dbReference type="Proteomes" id="UP000070299">
    <property type="component" value="Unassembled WGS sequence"/>
</dbReference>
<accession>A0A148KNW0</accession>
<comment type="caution">
    <text evidence="1">The sequence shown here is derived from an EMBL/GenBank/DDBJ whole genome shotgun (WGS) entry which is preliminary data.</text>
</comment>
<dbReference type="AlphaFoldDB" id="A0A148KNW0"/>
<dbReference type="Gene3D" id="3.90.1480.10">
    <property type="entry name" value="Alpha-2,3-sialyltransferase"/>
    <property type="match status" value="1"/>
</dbReference>
<dbReference type="RefSeq" id="WP_068379708.1">
    <property type="nucleotide sequence ID" value="NZ_LSNE01000009.1"/>
</dbReference>
<reference evidence="2" key="1">
    <citation type="submission" date="2016-02" db="EMBL/GenBank/DDBJ databases">
        <authorList>
            <person name="Schultz-Johansen M."/>
            <person name="Glaring M.A."/>
            <person name="Bech P.K."/>
            <person name="Stougaard P."/>
        </authorList>
    </citation>
    <scope>NUCLEOTIDE SEQUENCE [LARGE SCALE GENOMIC DNA]</scope>
    <source>
        <strain evidence="2">S66</strain>
    </source>
</reference>
<dbReference type="EMBL" id="LSNE01000009">
    <property type="protein sequence ID" value="KXI27918.1"/>
    <property type="molecule type" value="Genomic_DNA"/>
</dbReference>
<dbReference type="OrthoDB" id="1424584at2"/>
<proteinExistence type="predicted"/>
<keyword evidence="2" id="KW-1185">Reference proteome</keyword>
<evidence type="ECO:0000313" key="1">
    <source>
        <dbReference type="EMBL" id="KXI27918.1"/>
    </source>
</evidence>
<dbReference type="STRING" id="1799789.AX660_20645"/>
<protein>
    <submittedName>
        <fullName evidence="1">Uncharacterized protein</fullName>
    </submittedName>
</protein>
<evidence type="ECO:0000313" key="2">
    <source>
        <dbReference type="Proteomes" id="UP000070299"/>
    </source>
</evidence>
<name>A0A148KNW0_9ALTE</name>
<gene>
    <name evidence="1" type="ORF">AX660_20645</name>
</gene>
<sequence length="333" mass="38310">MIDLKFKKGLYKYYAPWLFKIYKFKAYIFLLTKKRSLSNLGFLSQFFWDQYLSAKFREEISSAGERVFDGKIMCEEHQGKAYILGCGASINNLSISDWEKVGKSFSIGLNNFYIHDFVPNMYFCEYISNPEARNMFYTYLLNNEAKKNSKVFLNGKSVFIKGHFDSDASCIKPYFYMTDKIKTTNKNLLIDIVRQYFDGSKESWRLCHQMSNLDTVINYCARQGVKEICLVGIDLTDSGYFWDGAENEAYATASAFRKSINKQLKYVMSPDGKHATACSSVAKHLGNFTIVEYLEILQIEILSPMGIQMYVANPNSLLAAFLPCRPVSEFHRG</sequence>
<organism evidence="1 2">
    <name type="scientific">Paraglaciecola hydrolytica</name>
    <dbReference type="NCBI Taxonomy" id="1799789"/>
    <lineage>
        <taxon>Bacteria</taxon>
        <taxon>Pseudomonadati</taxon>
        <taxon>Pseudomonadota</taxon>
        <taxon>Gammaproteobacteria</taxon>
        <taxon>Alteromonadales</taxon>
        <taxon>Alteromonadaceae</taxon>
        <taxon>Paraglaciecola</taxon>
    </lineage>
</organism>